<feature type="transmembrane region" description="Helical" evidence="6">
    <location>
        <begin position="192"/>
        <end position="216"/>
    </location>
</feature>
<dbReference type="VEuPathDB" id="FungiDB:ASPFODRAFT_71329"/>
<comment type="subcellular location">
    <subcellularLocation>
        <location evidence="1">Membrane</location>
        <topology evidence="1">Multi-pass membrane protein</topology>
    </subcellularLocation>
</comment>
<reference evidence="9" key="2">
    <citation type="submission" date="2016-02" db="EMBL/GenBank/DDBJ databases">
        <title>Genome sequencing of Aspergillus luchuensis NBRC 4314.</title>
        <authorList>
            <person name="Yamada O."/>
        </authorList>
    </citation>
    <scope>NUCLEOTIDE SEQUENCE [LARGE SCALE GENOMIC DNA]</scope>
    <source>
        <strain evidence="9">RIB 2604</strain>
    </source>
</reference>
<evidence type="ECO:0000256" key="6">
    <source>
        <dbReference type="SAM" id="Phobius"/>
    </source>
</evidence>
<feature type="transmembrane region" description="Helical" evidence="6">
    <location>
        <begin position="383"/>
        <end position="405"/>
    </location>
</feature>
<dbReference type="PANTHER" id="PTHR22950:SF479">
    <property type="entry name" value="AMINO ACID TRANSPORTER (EUROFUNG)-RELATED"/>
    <property type="match status" value="1"/>
</dbReference>
<feature type="transmembrane region" description="Helical" evidence="6">
    <location>
        <begin position="138"/>
        <end position="158"/>
    </location>
</feature>
<feature type="transmembrane region" description="Helical" evidence="6">
    <location>
        <begin position="83"/>
        <end position="107"/>
    </location>
</feature>
<accession>A0A146EXY0</accession>
<dbReference type="Pfam" id="PF01490">
    <property type="entry name" value="Aa_trans"/>
    <property type="match status" value="1"/>
</dbReference>
<dbReference type="PANTHER" id="PTHR22950">
    <property type="entry name" value="AMINO ACID TRANSPORTER"/>
    <property type="match status" value="1"/>
</dbReference>
<evidence type="ECO:0000313" key="8">
    <source>
        <dbReference type="EMBL" id="GAT18918.1"/>
    </source>
</evidence>
<evidence type="ECO:0000256" key="3">
    <source>
        <dbReference type="ARBA" id="ARBA00022692"/>
    </source>
</evidence>
<dbReference type="AlphaFoldDB" id="A0A146EXY0"/>
<feature type="transmembrane region" description="Helical" evidence="6">
    <location>
        <begin position="351"/>
        <end position="371"/>
    </location>
</feature>
<evidence type="ECO:0000259" key="7">
    <source>
        <dbReference type="Pfam" id="PF01490"/>
    </source>
</evidence>
<dbReference type="EMBL" id="BCWF01000003">
    <property type="protein sequence ID" value="GAT18918.1"/>
    <property type="molecule type" value="Genomic_DNA"/>
</dbReference>
<gene>
    <name evidence="8" type="ORF">RIB2604_00300140</name>
</gene>
<name>A0A146EXY0_ASPKA</name>
<feature type="transmembrane region" description="Helical" evidence="6">
    <location>
        <begin position="310"/>
        <end position="331"/>
    </location>
</feature>
<feature type="domain" description="Amino acid transporter transmembrane" evidence="7">
    <location>
        <begin position="51"/>
        <end position="439"/>
    </location>
</feature>
<feature type="transmembrane region" description="Helical" evidence="6">
    <location>
        <begin position="236"/>
        <end position="257"/>
    </location>
</feature>
<dbReference type="Proteomes" id="UP000075230">
    <property type="component" value="Unassembled WGS sequence"/>
</dbReference>
<evidence type="ECO:0000313" key="9">
    <source>
        <dbReference type="Proteomes" id="UP000075230"/>
    </source>
</evidence>
<keyword evidence="5 6" id="KW-0472">Membrane</keyword>
<keyword evidence="3 6" id="KW-0812">Transmembrane</keyword>
<evidence type="ECO:0000256" key="4">
    <source>
        <dbReference type="ARBA" id="ARBA00022989"/>
    </source>
</evidence>
<reference evidence="8 9" key="1">
    <citation type="journal article" date="2016" name="DNA Res.">
        <title>Genome sequence of Aspergillus luchuensis NBRC 4314.</title>
        <authorList>
            <person name="Yamada O."/>
            <person name="Machida M."/>
            <person name="Hosoyama A."/>
            <person name="Goto M."/>
            <person name="Takahashi T."/>
            <person name="Futagami T."/>
            <person name="Yamagata Y."/>
            <person name="Takeuchi M."/>
            <person name="Kobayashi T."/>
            <person name="Koike H."/>
            <person name="Abe K."/>
            <person name="Asai K."/>
            <person name="Arita M."/>
            <person name="Fujita N."/>
            <person name="Fukuda K."/>
            <person name="Higa K."/>
            <person name="Horikawa H."/>
            <person name="Ishikawa T."/>
            <person name="Jinno K."/>
            <person name="Kato Y."/>
            <person name="Kirimura K."/>
            <person name="Mizutani O."/>
            <person name="Nakasone K."/>
            <person name="Sano M."/>
            <person name="Shiraishi Y."/>
            <person name="Tsukahara M."/>
            <person name="Gomi K."/>
        </authorList>
    </citation>
    <scope>NUCLEOTIDE SEQUENCE [LARGE SCALE GENOMIC DNA]</scope>
    <source>
        <strain evidence="8 9">RIB 2604</strain>
    </source>
</reference>
<feature type="transmembrane region" description="Helical" evidence="6">
    <location>
        <begin position="58"/>
        <end position="77"/>
    </location>
</feature>
<keyword evidence="4 6" id="KW-1133">Transmembrane helix</keyword>
<evidence type="ECO:0000256" key="1">
    <source>
        <dbReference type="ARBA" id="ARBA00004141"/>
    </source>
</evidence>
<proteinExistence type="inferred from homology"/>
<dbReference type="GO" id="GO:0015179">
    <property type="term" value="F:L-amino acid transmembrane transporter activity"/>
    <property type="evidence" value="ECO:0007669"/>
    <property type="project" value="TreeGrafter"/>
</dbReference>
<evidence type="ECO:0000256" key="5">
    <source>
        <dbReference type="ARBA" id="ARBA00023136"/>
    </source>
</evidence>
<evidence type="ECO:0000256" key="2">
    <source>
        <dbReference type="ARBA" id="ARBA00008066"/>
    </source>
</evidence>
<feature type="transmembrane region" description="Helical" evidence="6">
    <location>
        <begin position="164"/>
        <end position="185"/>
    </location>
</feature>
<dbReference type="GO" id="GO:0016020">
    <property type="term" value="C:membrane"/>
    <property type="evidence" value="ECO:0007669"/>
    <property type="project" value="UniProtKB-SubCell"/>
</dbReference>
<feature type="transmembrane region" description="Helical" evidence="6">
    <location>
        <begin position="417"/>
        <end position="439"/>
    </location>
</feature>
<sequence>MSTLDVKDIETGPGRRVEEDGGMWENDIVKTPSVEKDPFGNEAVGEVHYKTLDWWQSGMLMIAETVSLGVLSLPATVAEVGLIPYAISAIILIVGMGIIATYSGYVIGQFRARYPFIHSMADAGEVLCGRYGRMFTEFAQLVFFMFASGSHLVTFTVMMNTLTNHGTCSVVFGVVGLVLSFACSLPRTMKNVSWLAVTSFISIFSAVLITMIGVAVEHPHPAPMQLTRSTSFVKGFSAVTNIAFAYCGHPAFFGFIAEMKDPKDFPKSLCMLQGFEIVFYTVASAVIYRYAGQNVTSPALGSAGIIVRKVAYGIAIPTIVIAGVVLGHVAIKNVYVRLFRGTDVMHKRSALGVGAWIGLAAGYWIIAWVIAEAIPVFSDLVSLVSALFASWFSFGLPGVFWLYMYWGNYFTSVRKTLLTLANLALFGIGATICVCGLWVSGLSISSDSSGSSFSCANNA</sequence>
<protein>
    <submittedName>
        <fullName evidence="8">Amino acid transporter</fullName>
    </submittedName>
</protein>
<feature type="transmembrane region" description="Helical" evidence="6">
    <location>
        <begin position="269"/>
        <end position="290"/>
    </location>
</feature>
<comment type="similarity">
    <text evidence="2">Belongs to the amino acid/polyamine transporter 2 family.</text>
</comment>
<comment type="caution">
    <text evidence="8">The sequence shown here is derived from an EMBL/GenBank/DDBJ whole genome shotgun (WGS) entry which is preliminary data.</text>
</comment>
<organism evidence="8 9">
    <name type="scientific">Aspergillus kawachii</name>
    <name type="common">White koji mold</name>
    <name type="synonym">Aspergillus awamori var. kawachi</name>
    <dbReference type="NCBI Taxonomy" id="1069201"/>
    <lineage>
        <taxon>Eukaryota</taxon>
        <taxon>Fungi</taxon>
        <taxon>Dikarya</taxon>
        <taxon>Ascomycota</taxon>
        <taxon>Pezizomycotina</taxon>
        <taxon>Eurotiomycetes</taxon>
        <taxon>Eurotiomycetidae</taxon>
        <taxon>Eurotiales</taxon>
        <taxon>Aspergillaceae</taxon>
        <taxon>Aspergillus</taxon>
        <taxon>Aspergillus subgen. Circumdati</taxon>
    </lineage>
</organism>
<dbReference type="FunFam" id="1.20.1740.10:FF:000039">
    <property type="entry name" value="Neutral amino acid transporter (Eurofung)"/>
    <property type="match status" value="1"/>
</dbReference>
<dbReference type="InterPro" id="IPR013057">
    <property type="entry name" value="AA_transpt_TM"/>
</dbReference>